<dbReference type="Proteomes" id="UP000009168">
    <property type="component" value="Unassembled WGS sequence"/>
</dbReference>
<dbReference type="KEGG" id="tet:TTHERM_00249710"/>
<evidence type="ECO:0000313" key="9">
    <source>
        <dbReference type="Proteomes" id="UP000009168"/>
    </source>
</evidence>
<evidence type="ECO:0000256" key="3">
    <source>
        <dbReference type="ARBA" id="ARBA00022670"/>
    </source>
</evidence>
<comment type="similarity">
    <text evidence="1 7">Belongs to the peptidase S10 family.</text>
</comment>
<keyword evidence="5 7" id="KW-0378">Hydrolase</keyword>
<organism evidence="8 9">
    <name type="scientific">Tetrahymena thermophila (strain SB210)</name>
    <dbReference type="NCBI Taxonomy" id="312017"/>
    <lineage>
        <taxon>Eukaryota</taxon>
        <taxon>Sar</taxon>
        <taxon>Alveolata</taxon>
        <taxon>Ciliophora</taxon>
        <taxon>Intramacronucleata</taxon>
        <taxon>Oligohymenophorea</taxon>
        <taxon>Hymenostomatida</taxon>
        <taxon>Tetrahymenina</taxon>
        <taxon>Tetrahymenidae</taxon>
        <taxon>Tetrahymena</taxon>
    </lineage>
</organism>
<name>Q23QW2_TETTS</name>
<dbReference type="EMBL" id="GG662647">
    <property type="protein sequence ID" value="EAR98776.1"/>
    <property type="molecule type" value="Genomic_DNA"/>
</dbReference>
<feature type="signal peptide" evidence="7">
    <location>
        <begin position="1"/>
        <end position="16"/>
    </location>
</feature>
<dbReference type="PROSITE" id="PS00560">
    <property type="entry name" value="CARBOXYPEPT_SER_HIS"/>
    <property type="match status" value="1"/>
</dbReference>
<keyword evidence="3 7" id="KW-0645">Protease</keyword>
<accession>Q23QW2</accession>
<evidence type="ECO:0000313" key="8">
    <source>
        <dbReference type="EMBL" id="EAR98776.1"/>
    </source>
</evidence>
<dbReference type="Gene3D" id="3.40.50.1820">
    <property type="entry name" value="alpha/beta hydrolase"/>
    <property type="match status" value="1"/>
</dbReference>
<dbReference type="Gene3D" id="1.10.287.410">
    <property type="match status" value="1"/>
</dbReference>
<keyword evidence="4 7" id="KW-0732">Signal</keyword>
<dbReference type="InParanoid" id="Q23QW2"/>
<dbReference type="GO" id="GO:0006508">
    <property type="term" value="P:proteolysis"/>
    <property type="evidence" value="ECO:0007669"/>
    <property type="project" value="UniProtKB-KW"/>
</dbReference>
<dbReference type="GeneID" id="7843209"/>
<gene>
    <name evidence="8" type="ORF">TTHERM_00249710</name>
</gene>
<dbReference type="OMA" id="HFEHIDE"/>
<dbReference type="InterPro" id="IPR033124">
    <property type="entry name" value="Ser_caboxypep_his_AS"/>
</dbReference>
<dbReference type="InterPro" id="IPR029058">
    <property type="entry name" value="AB_hydrolase_fold"/>
</dbReference>
<dbReference type="PROSITE" id="PS00131">
    <property type="entry name" value="CARBOXYPEPT_SER_SER"/>
    <property type="match status" value="1"/>
</dbReference>
<dbReference type="GO" id="GO:0004185">
    <property type="term" value="F:serine-type carboxypeptidase activity"/>
    <property type="evidence" value="ECO:0007669"/>
    <property type="project" value="UniProtKB-UniRule"/>
</dbReference>
<dbReference type="InterPro" id="IPR018202">
    <property type="entry name" value="Ser_caboxypep_ser_AS"/>
</dbReference>
<evidence type="ECO:0000256" key="2">
    <source>
        <dbReference type="ARBA" id="ARBA00022645"/>
    </source>
</evidence>
<dbReference type="eggNOG" id="KOG1282">
    <property type="taxonomic scope" value="Eukaryota"/>
</dbReference>
<evidence type="ECO:0000256" key="5">
    <source>
        <dbReference type="ARBA" id="ARBA00022801"/>
    </source>
</evidence>
<dbReference type="PRINTS" id="PR00724">
    <property type="entry name" value="CRBOXYPTASEC"/>
</dbReference>
<proteinExistence type="inferred from homology"/>
<evidence type="ECO:0000256" key="4">
    <source>
        <dbReference type="ARBA" id="ARBA00022729"/>
    </source>
</evidence>
<dbReference type="MEROPS" id="S10.009"/>
<dbReference type="EC" id="3.4.16.-" evidence="7"/>
<feature type="chain" id="PRO_5005142813" description="Carboxypeptidase" evidence="7">
    <location>
        <begin position="17"/>
        <end position="414"/>
    </location>
</feature>
<keyword evidence="9" id="KW-1185">Reference proteome</keyword>
<dbReference type="PANTHER" id="PTHR11802:SF113">
    <property type="entry name" value="SERINE CARBOXYPEPTIDASE CTSA-4.1"/>
    <property type="match status" value="1"/>
</dbReference>
<dbReference type="OrthoDB" id="443318at2759"/>
<reference evidence="9" key="1">
    <citation type="journal article" date="2006" name="PLoS Biol.">
        <title>Macronuclear genome sequence of the ciliate Tetrahymena thermophila, a model eukaryote.</title>
        <authorList>
            <person name="Eisen J.A."/>
            <person name="Coyne R.S."/>
            <person name="Wu M."/>
            <person name="Wu D."/>
            <person name="Thiagarajan M."/>
            <person name="Wortman J.R."/>
            <person name="Badger J.H."/>
            <person name="Ren Q."/>
            <person name="Amedeo P."/>
            <person name="Jones K.M."/>
            <person name="Tallon L.J."/>
            <person name="Delcher A.L."/>
            <person name="Salzberg S.L."/>
            <person name="Silva J.C."/>
            <person name="Haas B.J."/>
            <person name="Majoros W.H."/>
            <person name="Farzad M."/>
            <person name="Carlton J.M."/>
            <person name="Smith R.K. Jr."/>
            <person name="Garg J."/>
            <person name="Pearlman R.E."/>
            <person name="Karrer K.M."/>
            <person name="Sun L."/>
            <person name="Manning G."/>
            <person name="Elde N.C."/>
            <person name="Turkewitz A.P."/>
            <person name="Asai D.J."/>
            <person name="Wilkes D.E."/>
            <person name="Wang Y."/>
            <person name="Cai H."/>
            <person name="Collins K."/>
            <person name="Stewart B.A."/>
            <person name="Lee S.R."/>
            <person name="Wilamowska K."/>
            <person name="Weinberg Z."/>
            <person name="Ruzzo W.L."/>
            <person name="Wloga D."/>
            <person name="Gaertig J."/>
            <person name="Frankel J."/>
            <person name="Tsao C.-C."/>
            <person name="Gorovsky M.A."/>
            <person name="Keeling P.J."/>
            <person name="Waller R.F."/>
            <person name="Patron N.J."/>
            <person name="Cherry J.M."/>
            <person name="Stover N.A."/>
            <person name="Krieger C.J."/>
            <person name="del Toro C."/>
            <person name="Ryder H.F."/>
            <person name="Williamson S.C."/>
            <person name="Barbeau R.A."/>
            <person name="Hamilton E.P."/>
            <person name="Orias E."/>
        </authorList>
    </citation>
    <scope>NUCLEOTIDE SEQUENCE [LARGE SCALE GENOMIC DNA]</scope>
    <source>
        <strain evidence="9">SB210</strain>
    </source>
</reference>
<sequence length="414" mass="45670">MRNSILFFAILGFALCAQNPLFLNETYTSGLVNIQKSSDIFYWLFESRSNPSTDPLVIWLTGGPGCSSELALFTENGPFTVNDNLTLDSNPNAWNNNANLVFVDQPVGTGFSNAGKGELVKNEEEVGEDFYQFLLGFLEQNPQYIGRPLFVTGESYAGHYIPAIGAELVKQSNPKINLQGLAIGNGWVDPEVQQPSYGQYAYENKLISAFQYFTVVKPALAVCSQLIGIDAPLFLSNPFCNLGYQTIVGYGQTPKFNVYDIRKPCIGSLCYNMTNVDNFLARNDVKAALGVSGRTWQECSNTVYAALSHDEIVNLAQKVAYVLESGVKVLVYSGDQDFQCNYLGGIAWTNAMEWTQQEAFQNAEFQSYNVNGQSAGEIKGAGNFQFLRVYQAGHMVPMDQPIVALHMLNSFISS</sequence>
<dbReference type="InterPro" id="IPR001563">
    <property type="entry name" value="Peptidase_S10"/>
</dbReference>
<dbReference type="SUPFAM" id="SSF53474">
    <property type="entry name" value="alpha/beta-Hydrolases"/>
    <property type="match status" value="1"/>
</dbReference>
<keyword evidence="2 7" id="KW-0121">Carboxypeptidase</keyword>
<dbReference type="Pfam" id="PF00450">
    <property type="entry name" value="Peptidase_S10"/>
    <property type="match status" value="1"/>
</dbReference>
<evidence type="ECO:0000256" key="7">
    <source>
        <dbReference type="RuleBase" id="RU361156"/>
    </source>
</evidence>
<protein>
    <recommendedName>
        <fullName evidence="7">Carboxypeptidase</fullName>
        <ecNumber evidence="7">3.4.16.-</ecNumber>
    </recommendedName>
</protein>
<keyword evidence="6" id="KW-0325">Glycoprotein</keyword>
<dbReference type="RefSeq" id="XP_001019021.1">
    <property type="nucleotide sequence ID" value="XM_001019021.3"/>
</dbReference>
<dbReference type="STRING" id="312017.Q23QW2"/>
<evidence type="ECO:0000256" key="6">
    <source>
        <dbReference type="ARBA" id="ARBA00023180"/>
    </source>
</evidence>
<dbReference type="AlphaFoldDB" id="Q23QW2"/>
<dbReference type="HOGENOM" id="CLU_008523_10_1_1"/>
<evidence type="ECO:0000256" key="1">
    <source>
        <dbReference type="ARBA" id="ARBA00009431"/>
    </source>
</evidence>
<dbReference type="PANTHER" id="PTHR11802">
    <property type="entry name" value="SERINE PROTEASE FAMILY S10 SERINE CARBOXYPEPTIDASE"/>
    <property type="match status" value="1"/>
</dbReference>
<dbReference type="ESTHER" id="tetts-q23qw2">
    <property type="family name" value="Carboxypeptidase_S10"/>
</dbReference>